<keyword evidence="1" id="KW-0472">Membrane</keyword>
<gene>
    <name evidence="2" type="ORF">ACIBP5_15850</name>
</gene>
<dbReference type="GO" id="GO:0004671">
    <property type="term" value="F:protein C-terminal S-isoprenylcysteine carboxyl O-methyltransferase activity"/>
    <property type="evidence" value="ECO:0007669"/>
    <property type="project" value="UniProtKB-EC"/>
</dbReference>
<evidence type="ECO:0000256" key="1">
    <source>
        <dbReference type="SAM" id="Phobius"/>
    </source>
</evidence>
<accession>A0ABW8A5Z0</accession>
<dbReference type="EC" id="2.1.1.100" evidence="2"/>
<keyword evidence="3" id="KW-1185">Reference proteome</keyword>
<evidence type="ECO:0000313" key="3">
    <source>
        <dbReference type="Proteomes" id="UP001612928"/>
    </source>
</evidence>
<dbReference type="EC" id="2.1.1.334" evidence="2"/>
<dbReference type="GO" id="GO:0032259">
    <property type="term" value="P:methylation"/>
    <property type="evidence" value="ECO:0007669"/>
    <property type="project" value="UniProtKB-KW"/>
</dbReference>
<feature type="transmembrane region" description="Helical" evidence="1">
    <location>
        <begin position="157"/>
        <end position="177"/>
    </location>
</feature>
<dbReference type="Proteomes" id="UP001612928">
    <property type="component" value="Unassembled WGS sequence"/>
</dbReference>
<sequence>MSAALIRGVAVMAPLLVVMVAAAARRPGERGVAAALVATGWNLLVLAAVNALALEAGWWSFHARGGVVHGVPVDLLLGWAVLWGAVPALVAPRAPVPLTAAVLAWLDLALMPLAEPVLLLGPGWLAGESLAIACSLVPGLLVARWTWAGRALPARAAVQVVLAGGLGLALPVLVTGVWRQPAWVLAVVAQVMAVPMTLGLAAVREFAVRGGGTPLPYDPPRRLVTGGPYAYVRNPMQVAMTAGYLVLGTLDPAFLAAAAIAFAYGAGLAAWHEGEQLDGRFGAEWHAYRRAVRPWLPRMRPAMPPVMPPATLYVRAGCGRCAAVGRWFERREPVALRIAAAEDHPRELVRITYETAGGDTAEGVAALARASTHVHLGWALCGWLLMLPGLGWFVQLCVDAFGAGPVTPVRPAPR</sequence>
<keyword evidence="2" id="KW-0808">Transferase</keyword>
<dbReference type="Gene3D" id="1.20.120.1630">
    <property type="match status" value="1"/>
</dbReference>
<feature type="transmembrane region" description="Helical" evidence="1">
    <location>
        <begin position="183"/>
        <end position="203"/>
    </location>
</feature>
<feature type="transmembrane region" description="Helical" evidence="1">
    <location>
        <begin position="124"/>
        <end position="145"/>
    </location>
</feature>
<keyword evidence="2" id="KW-0489">Methyltransferase</keyword>
<keyword evidence="1" id="KW-0812">Transmembrane</keyword>
<feature type="transmembrane region" description="Helical" evidence="1">
    <location>
        <begin position="31"/>
        <end position="53"/>
    </location>
</feature>
<feature type="transmembrane region" description="Helical" evidence="1">
    <location>
        <begin position="6"/>
        <end position="24"/>
    </location>
</feature>
<dbReference type="RefSeq" id="WP_397021302.1">
    <property type="nucleotide sequence ID" value="NZ_JBITMB010000003.1"/>
</dbReference>
<feature type="transmembrane region" description="Helical" evidence="1">
    <location>
        <begin position="98"/>
        <end position="118"/>
    </location>
</feature>
<organism evidence="2 3">
    <name type="scientific">Nonomuraea indica</name>
    <dbReference type="NCBI Taxonomy" id="1581193"/>
    <lineage>
        <taxon>Bacteria</taxon>
        <taxon>Bacillati</taxon>
        <taxon>Actinomycetota</taxon>
        <taxon>Actinomycetes</taxon>
        <taxon>Streptosporangiales</taxon>
        <taxon>Streptosporangiaceae</taxon>
        <taxon>Nonomuraea</taxon>
    </lineage>
</organism>
<dbReference type="EMBL" id="JBITMB010000003">
    <property type="protein sequence ID" value="MFI7441431.1"/>
    <property type="molecule type" value="Genomic_DNA"/>
</dbReference>
<keyword evidence="1" id="KW-1133">Transmembrane helix</keyword>
<feature type="transmembrane region" description="Helical" evidence="1">
    <location>
        <begin position="73"/>
        <end position="91"/>
    </location>
</feature>
<evidence type="ECO:0000313" key="2">
    <source>
        <dbReference type="EMBL" id="MFI7441431.1"/>
    </source>
</evidence>
<comment type="caution">
    <text evidence="2">The sequence shown here is derived from an EMBL/GenBank/DDBJ whole genome shotgun (WGS) entry which is preliminary data.</text>
</comment>
<proteinExistence type="predicted"/>
<name>A0ABW8A5Z0_9ACTN</name>
<protein>
    <submittedName>
        <fullName evidence="2">Methyltransferase family protein</fullName>
        <ecNumber evidence="2">2.1.1.100</ecNumber>
        <ecNumber evidence="2">2.1.1.334</ecNumber>
    </submittedName>
</protein>
<reference evidence="2 3" key="1">
    <citation type="submission" date="2024-10" db="EMBL/GenBank/DDBJ databases">
        <title>The Natural Products Discovery Center: Release of the First 8490 Sequenced Strains for Exploring Actinobacteria Biosynthetic Diversity.</title>
        <authorList>
            <person name="Kalkreuter E."/>
            <person name="Kautsar S.A."/>
            <person name="Yang D."/>
            <person name="Bader C.D."/>
            <person name="Teijaro C.N."/>
            <person name="Fluegel L."/>
            <person name="Davis C.M."/>
            <person name="Simpson J.R."/>
            <person name="Lauterbach L."/>
            <person name="Steele A.D."/>
            <person name="Gui C."/>
            <person name="Meng S."/>
            <person name="Li G."/>
            <person name="Viehrig K."/>
            <person name="Ye F."/>
            <person name="Su P."/>
            <person name="Kiefer A.F."/>
            <person name="Nichols A."/>
            <person name="Cepeda A.J."/>
            <person name="Yan W."/>
            <person name="Fan B."/>
            <person name="Jiang Y."/>
            <person name="Adhikari A."/>
            <person name="Zheng C.-J."/>
            <person name="Schuster L."/>
            <person name="Cowan T.M."/>
            <person name="Smanski M.J."/>
            <person name="Chevrette M.G."/>
            <person name="De Carvalho L.P.S."/>
            <person name="Shen B."/>
        </authorList>
    </citation>
    <scope>NUCLEOTIDE SEQUENCE [LARGE SCALE GENOMIC DNA]</scope>
    <source>
        <strain evidence="2 3">NPDC049503</strain>
    </source>
</reference>